<comment type="caution">
    <text evidence="4">The sequence shown here is derived from an EMBL/GenBank/DDBJ whole genome shotgun (WGS) entry which is preliminary data.</text>
</comment>
<keyword evidence="2" id="KW-0378">Hydrolase</keyword>
<reference evidence="4" key="1">
    <citation type="submission" date="2021-03" db="EMBL/GenBank/DDBJ databases">
        <authorList>
            <person name="Lu T."/>
            <person name="Wang Q."/>
            <person name="Han X."/>
        </authorList>
    </citation>
    <scope>NUCLEOTIDE SEQUENCE</scope>
    <source>
        <strain evidence="4">WQ 2009</strain>
    </source>
</reference>
<dbReference type="PANTHER" id="PTHR10587">
    <property type="entry name" value="GLYCOSYL TRANSFERASE-RELATED"/>
    <property type="match status" value="1"/>
</dbReference>
<dbReference type="GO" id="GO:0005975">
    <property type="term" value="P:carbohydrate metabolic process"/>
    <property type="evidence" value="ECO:0007669"/>
    <property type="project" value="InterPro"/>
</dbReference>
<evidence type="ECO:0000256" key="2">
    <source>
        <dbReference type="ARBA" id="ARBA00022801"/>
    </source>
</evidence>
<evidence type="ECO:0000313" key="4">
    <source>
        <dbReference type="EMBL" id="MBP3942891.1"/>
    </source>
</evidence>
<dbReference type="InterPro" id="IPR011330">
    <property type="entry name" value="Glyco_hydro/deAcase_b/a-brl"/>
</dbReference>
<dbReference type="RefSeq" id="WP_353546377.1">
    <property type="nucleotide sequence ID" value="NZ_JAGKSB010000004.1"/>
</dbReference>
<dbReference type="GO" id="GO:0016810">
    <property type="term" value="F:hydrolase activity, acting on carbon-nitrogen (but not peptide) bonds"/>
    <property type="evidence" value="ECO:0007669"/>
    <property type="project" value="InterPro"/>
</dbReference>
<dbReference type="CDD" id="cd10917">
    <property type="entry name" value="CE4_NodB_like_6s_7s"/>
    <property type="match status" value="1"/>
</dbReference>
<keyword evidence="5" id="KW-1185">Reference proteome</keyword>
<gene>
    <name evidence="4" type="ORF">J5U18_04815</name>
</gene>
<dbReference type="GO" id="GO:0046872">
    <property type="term" value="F:metal ion binding"/>
    <property type="evidence" value="ECO:0007669"/>
    <property type="project" value="UniProtKB-KW"/>
</dbReference>
<accession>A0A8T4HDT7</accession>
<dbReference type="InterPro" id="IPR002509">
    <property type="entry name" value="NODB_dom"/>
</dbReference>
<evidence type="ECO:0000313" key="5">
    <source>
        <dbReference type="Proteomes" id="UP000679691"/>
    </source>
</evidence>
<dbReference type="PANTHER" id="PTHR10587:SF133">
    <property type="entry name" value="CHITIN DEACETYLASE 1-RELATED"/>
    <property type="match status" value="1"/>
</dbReference>
<name>A0A8T4HDT7_9SPHI</name>
<dbReference type="InterPro" id="IPR050248">
    <property type="entry name" value="Polysacc_deacetylase_ArnD"/>
</dbReference>
<organism evidence="4 5">
    <name type="scientific">Rhinopithecimicrobium faecis</name>
    <dbReference type="NCBI Taxonomy" id="2820698"/>
    <lineage>
        <taxon>Bacteria</taxon>
        <taxon>Pseudomonadati</taxon>
        <taxon>Bacteroidota</taxon>
        <taxon>Sphingobacteriia</taxon>
        <taxon>Sphingobacteriales</taxon>
        <taxon>Sphingobacteriaceae</taxon>
        <taxon>Rhinopithecimicrobium</taxon>
    </lineage>
</organism>
<dbReference type="SUPFAM" id="SSF88713">
    <property type="entry name" value="Glycoside hydrolase/deacetylase"/>
    <property type="match status" value="1"/>
</dbReference>
<proteinExistence type="predicted"/>
<dbReference type="GO" id="GO:0016020">
    <property type="term" value="C:membrane"/>
    <property type="evidence" value="ECO:0007669"/>
    <property type="project" value="TreeGrafter"/>
</dbReference>
<dbReference type="Pfam" id="PF01522">
    <property type="entry name" value="Polysacc_deac_1"/>
    <property type="match status" value="1"/>
</dbReference>
<dbReference type="Gene3D" id="3.20.20.370">
    <property type="entry name" value="Glycoside hydrolase/deacetylase"/>
    <property type="match status" value="1"/>
</dbReference>
<dbReference type="Proteomes" id="UP000679691">
    <property type="component" value="Unassembled WGS sequence"/>
</dbReference>
<evidence type="ECO:0000259" key="3">
    <source>
        <dbReference type="PROSITE" id="PS51677"/>
    </source>
</evidence>
<sequence>MYLAKAPFFLKWIYPKCIWNMDRSEKSVYLTFDDGPIPEITPFVLELLATYQIKATFFCVGENIKKNPHLFKQIVNAGHRIGNHTFNHLKGWKTKDESYLENVAACQELTQTNLFRPPYGRATHSQIKALYPDFKIIMWDVLSGDFDLNLSPEKCLQNVIQHTENGSIIVFHENIKSIPRVTYALPKAIESLLAQGYKFKIF</sequence>
<dbReference type="AlphaFoldDB" id="A0A8T4HDT7"/>
<keyword evidence="1" id="KW-0479">Metal-binding</keyword>
<protein>
    <submittedName>
        <fullName evidence="4">Polysaccharide deacetylase family protein</fullName>
    </submittedName>
</protein>
<dbReference type="EMBL" id="JAGKSB010000004">
    <property type="protein sequence ID" value="MBP3942891.1"/>
    <property type="molecule type" value="Genomic_DNA"/>
</dbReference>
<dbReference type="PROSITE" id="PS51677">
    <property type="entry name" value="NODB"/>
    <property type="match status" value="1"/>
</dbReference>
<feature type="domain" description="NodB homology" evidence="3">
    <location>
        <begin position="26"/>
        <end position="200"/>
    </location>
</feature>
<evidence type="ECO:0000256" key="1">
    <source>
        <dbReference type="ARBA" id="ARBA00022723"/>
    </source>
</evidence>